<keyword evidence="1" id="KW-1133">Transmembrane helix</keyword>
<feature type="transmembrane region" description="Helical" evidence="1">
    <location>
        <begin position="20"/>
        <end position="37"/>
    </location>
</feature>
<reference evidence="3" key="1">
    <citation type="submission" date="2016-12" db="EMBL/GenBank/DDBJ databases">
        <authorList>
            <person name="Moulin L."/>
        </authorList>
    </citation>
    <scope>NUCLEOTIDE SEQUENCE [LARGE SCALE GENOMIC DNA]</scope>
    <source>
        <strain evidence="3">STM 7183</strain>
    </source>
</reference>
<comment type="caution">
    <text evidence="3">The sequence shown here is derived from an EMBL/GenBank/DDBJ whole genome shotgun (WGS) entry which is preliminary data.</text>
</comment>
<sequence length="162" mass="17585">MKNRRSIFRLTAYNQDYYGGGLLLLLGLVVVAEGWTYEVGSLNQMGPGFFPVALGAILAIIGMAIAAGARREQDTSESADDDFQPEWRGWICIVVGVVAFVVLGKYSGLLPASFAVVFISALGDRENTILSALCLATGICLFSVIVFWWALKVQLPLFSWGN</sequence>
<feature type="transmembrane region" description="Helical" evidence="1">
    <location>
        <begin position="49"/>
        <end position="69"/>
    </location>
</feature>
<gene>
    <name evidence="3" type="ORF">BN2476_470099</name>
</gene>
<name>A0A1N7SE52_9BURK</name>
<organism evidence="3 4">
    <name type="scientific">Paraburkholderia piptadeniae</name>
    <dbReference type="NCBI Taxonomy" id="1701573"/>
    <lineage>
        <taxon>Bacteria</taxon>
        <taxon>Pseudomonadati</taxon>
        <taxon>Pseudomonadota</taxon>
        <taxon>Betaproteobacteria</taxon>
        <taxon>Burkholderiales</taxon>
        <taxon>Burkholderiaceae</taxon>
        <taxon>Paraburkholderia</taxon>
    </lineage>
</organism>
<keyword evidence="4" id="KW-1185">Reference proteome</keyword>
<feature type="transmembrane region" description="Helical" evidence="1">
    <location>
        <begin position="90"/>
        <end position="123"/>
    </location>
</feature>
<dbReference type="Proteomes" id="UP000195569">
    <property type="component" value="Unassembled WGS sequence"/>
</dbReference>
<evidence type="ECO:0000313" key="4">
    <source>
        <dbReference type="Proteomes" id="UP000195569"/>
    </source>
</evidence>
<protein>
    <submittedName>
        <fullName evidence="3">Tripartite tricarboxylate transporter(TTT) family, TctB (4TM) subunit</fullName>
    </submittedName>
</protein>
<dbReference type="EMBL" id="CYGY02000047">
    <property type="protein sequence ID" value="SIT45657.1"/>
    <property type="molecule type" value="Genomic_DNA"/>
</dbReference>
<evidence type="ECO:0000256" key="1">
    <source>
        <dbReference type="SAM" id="Phobius"/>
    </source>
</evidence>
<dbReference type="Pfam" id="PF07331">
    <property type="entry name" value="TctB"/>
    <property type="match status" value="1"/>
</dbReference>
<proteinExistence type="predicted"/>
<evidence type="ECO:0000313" key="3">
    <source>
        <dbReference type="EMBL" id="SIT45657.1"/>
    </source>
</evidence>
<dbReference type="OrthoDB" id="8965982at2"/>
<accession>A0A1N7SE52</accession>
<dbReference type="RefSeq" id="WP_087736784.1">
    <property type="nucleotide sequence ID" value="NZ_CYGY02000047.1"/>
</dbReference>
<keyword evidence="1" id="KW-0812">Transmembrane</keyword>
<dbReference type="InterPro" id="IPR009936">
    <property type="entry name" value="DUF1468"/>
</dbReference>
<keyword evidence="1" id="KW-0472">Membrane</keyword>
<feature type="domain" description="DUF1468" evidence="2">
    <location>
        <begin position="20"/>
        <end position="156"/>
    </location>
</feature>
<dbReference type="AlphaFoldDB" id="A0A1N7SE52"/>
<evidence type="ECO:0000259" key="2">
    <source>
        <dbReference type="Pfam" id="PF07331"/>
    </source>
</evidence>
<feature type="transmembrane region" description="Helical" evidence="1">
    <location>
        <begin position="129"/>
        <end position="151"/>
    </location>
</feature>